<name>A0ABY7WHX1_9SPHI</name>
<dbReference type="EMBL" id="CP117880">
    <property type="protein sequence ID" value="WDF68096.1"/>
    <property type="molecule type" value="Genomic_DNA"/>
</dbReference>
<evidence type="ECO:0000256" key="1">
    <source>
        <dbReference type="ARBA" id="ARBA00001968"/>
    </source>
</evidence>
<dbReference type="Gene3D" id="3.90.950.10">
    <property type="match status" value="1"/>
</dbReference>
<dbReference type="NCBIfam" id="TIGR00172">
    <property type="entry name" value="maf"/>
    <property type="match status" value="1"/>
</dbReference>
<comment type="cofactor">
    <cofactor evidence="1 4">
        <name>a divalent metal cation</name>
        <dbReference type="ChEBI" id="CHEBI:60240"/>
    </cofactor>
</comment>
<evidence type="ECO:0000313" key="6">
    <source>
        <dbReference type="Proteomes" id="UP001221558"/>
    </source>
</evidence>
<dbReference type="HAMAP" id="MF_00528">
    <property type="entry name" value="Maf"/>
    <property type="match status" value="1"/>
</dbReference>
<dbReference type="Proteomes" id="UP001221558">
    <property type="component" value="Chromosome"/>
</dbReference>
<feature type="site" description="Important for substrate specificity" evidence="4">
    <location>
        <position position="78"/>
    </location>
</feature>
<feature type="active site" description="Proton acceptor" evidence="4">
    <location>
        <position position="77"/>
    </location>
</feature>
<keyword evidence="4" id="KW-0963">Cytoplasm</keyword>
<dbReference type="EC" id="3.6.1.9" evidence="4"/>
<dbReference type="CDD" id="cd00555">
    <property type="entry name" value="Maf"/>
    <property type="match status" value="1"/>
</dbReference>
<keyword evidence="6" id="KW-1185">Reference proteome</keyword>
<keyword evidence="3 4" id="KW-0546">Nucleotide metabolism</keyword>
<comment type="function">
    <text evidence="4">Nucleoside triphosphate pyrophosphatase that hydrolyzes dTTP and UTP. May have a dual role in cell division arrest and in preventing the incorporation of modified nucleotides into cellular nucleic acids.</text>
</comment>
<organism evidence="5 6">
    <name type="scientific">Sphingobacterium oryzagri</name>
    <dbReference type="NCBI Taxonomy" id="3025669"/>
    <lineage>
        <taxon>Bacteria</taxon>
        <taxon>Pseudomonadati</taxon>
        <taxon>Bacteroidota</taxon>
        <taxon>Sphingobacteriia</taxon>
        <taxon>Sphingobacteriales</taxon>
        <taxon>Sphingobacteriaceae</taxon>
        <taxon>Sphingobacterium</taxon>
    </lineage>
</organism>
<dbReference type="PANTHER" id="PTHR43213">
    <property type="entry name" value="BIFUNCTIONAL DTTP/UTP PYROPHOSPHATASE/METHYLTRANSFERASE PROTEIN-RELATED"/>
    <property type="match status" value="1"/>
</dbReference>
<dbReference type="Pfam" id="PF02545">
    <property type="entry name" value="Maf"/>
    <property type="match status" value="1"/>
</dbReference>
<feature type="site" description="Important for substrate specificity" evidence="4">
    <location>
        <position position="160"/>
    </location>
</feature>
<comment type="caution">
    <text evidence="4">Lacks conserved residue(s) required for the propagation of feature annotation.</text>
</comment>
<evidence type="ECO:0000256" key="3">
    <source>
        <dbReference type="ARBA" id="ARBA00023080"/>
    </source>
</evidence>
<comment type="subcellular location">
    <subcellularLocation>
        <location evidence="4">Cytoplasm</location>
    </subcellularLocation>
</comment>
<reference evidence="5 6" key="1">
    <citation type="submission" date="2023-02" db="EMBL/GenBank/DDBJ databases">
        <title>Genome sequence of Sphingobacterium sp. KACC 22765.</title>
        <authorList>
            <person name="Kim S."/>
            <person name="Heo J."/>
            <person name="Kwon S.-W."/>
        </authorList>
    </citation>
    <scope>NUCLEOTIDE SEQUENCE [LARGE SCALE GENOMIC DNA]</scope>
    <source>
        <strain evidence="5 6">KACC 22765</strain>
    </source>
</reference>
<comment type="similarity">
    <text evidence="4">Belongs to the Maf family. YhdE subfamily.</text>
</comment>
<dbReference type="SUPFAM" id="SSF52972">
    <property type="entry name" value="ITPase-like"/>
    <property type="match status" value="1"/>
</dbReference>
<feature type="site" description="Important for substrate specificity" evidence="4">
    <location>
        <position position="19"/>
    </location>
</feature>
<comment type="catalytic activity">
    <reaction evidence="4">
        <text>UTP + H2O = UMP + diphosphate + H(+)</text>
        <dbReference type="Rhea" id="RHEA:29395"/>
        <dbReference type="ChEBI" id="CHEBI:15377"/>
        <dbReference type="ChEBI" id="CHEBI:15378"/>
        <dbReference type="ChEBI" id="CHEBI:33019"/>
        <dbReference type="ChEBI" id="CHEBI:46398"/>
        <dbReference type="ChEBI" id="CHEBI:57865"/>
        <dbReference type="EC" id="3.6.1.9"/>
    </reaction>
</comment>
<protein>
    <recommendedName>
        <fullName evidence="4">dTTP/UTP pyrophosphatase</fullName>
        <shortName evidence="4">dTTPase/UTPase</shortName>
        <ecNumber evidence="4">3.6.1.9</ecNumber>
    </recommendedName>
    <alternativeName>
        <fullName evidence="4">Nucleoside triphosphate pyrophosphatase</fullName>
    </alternativeName>
    <alternativeName>
        <fullName evidence="4">Nucleotide pyrophosphatase</fullName>
        <shortName evidence="4">Nucleotide PPase</shortName>
    </alternativeName>
</protein>
<sequence length="195" mass="21538">MLIDKLSTIRIVLGSQSPRRKELLGNLGIDFQVLVKETDESFDPALSPAEIVKSIAINKLLAFDSAEFANAMVITADTVVVFDSHILGKPKDNVEAIDTLMKLQGNAHQVMTAVALAYKGEQYSFVETTDVNLYPLTFDEIQHYVNQFLPLDKAGSYGIQEWFGLVGIQSIQGSYENVVGLPTARLYQEIKKIVG</sequence>
<dbReference type="InterPro" id="IPR003697">
    <property type="entry name" value="Maf-like"/>
</dbReference>
<evidence type="ECO:0000256" key="4">
    <source>
        <dbReference type="HAMAP-Rule" id="MF_00528"/>
    </source>
</evidence>
<proteinExistence type="inferred from homology"/>
<accession>A0ABY7WHX1</accession>
<keyword evidence="2 4" id="KW-0378">Hydrolase</keyword>
<gene>
    <name evidence="5" type="ORF">PQ465_17585</name>
</gene>
<comment type="catalytic activity">
    <reaction evidence="4">
        <text>dTTP + H2O = dTMP + diphosphate + H(+)</text>
        <dbReference type="Rhea" id="RHEA:28534"/>
        <dbReference type="ChEBI" id="CHEBI:15377"/>
        <dbReference type="ChEBI" id="CHEBI:15378"/>
        <dbReference type="ChEBI" id="CHEBI:33019"/>
        <dbReference type="ChEBI" id="CHEBI:37568"/>
        <dbReference type="ChEBI" id="CHEBI:63528"/>
        <dbReference type="EC" id="3.6.1.9"/>
    </reaction>
</comment>
<dbReference type="RefSeq" id="WP_274266830.1">
    <property type="nucleotide sequence ID" value="NZ_CP117880.1"/>
</dbReference>
<evidence type="ECO:0000313" key="5">
    <source>
        <dbReference type="EMBL" id="WDF68096.1"/>
    </source>
</evidence>
<dbReference type="PIRSF" id="PIRSF006305">
    <property type="entry name" value="Maf"/>
    <property type="match status" value="1"/>
</dbReference>
<evidence type="ECO:0000256" key="2">
    <source>
        <dbReference type="ARBA" id="ARBA00022801"/>
    </source>
</evidence>
<dbReference type="PANTHER" id="PTHR43213:SF5">
    <property type="entry name" value="BIFUNCTIONAL DTTP_UTP PYROPHOSPHATASE_METHYLTRANSFERASE PROTEIN-RELATED"/>
    <property type="match status" value="1"/>
</dbReference>
<dbReference type="InterPro" id="IPR029001">
    <property type="entry name" value="ITPase-like_fam"/>
</dbReference>